<feature type="domain" description="Thioredoxin" evidence="7">
    <location>
        <begin position="63"/>
        <end position="205"/>
    </location>
</feature>
<name>A0A399JHW1_9MICC</name>
<dbReference type="InterPro" id="IPR006311">
    <property type="entry name" value="TAT_signal"/>
</dbReference>
<evidence type="ECO:0000256" key="2">
    <source>
        <dbReference type="ARBA" id="ARBA00022748"/>
    </source>
</evidence>
<comment type="subcellular location">
    <subcellularLocation>
        <location evidence="1">Cell envelope</location>
    </subcellularLocation>
</comment>
<dbReference type="PANTHER" id="PTHR42852:SF6">
    <property type="entry name" value="THIOL:DISULFIDE INTERCHANGE PROTEIN DSBE"/>
    <property type="match status" value="1"/>
</dbReference>
<dbReference type="InterPro" id="IPR000866">
    <property type="entry name" value="AhpC/TSA"/>
</dbReference>
<dbReference type="CDD" id="cd02966">
    <property type="entry name" value="TlpA_like_family"/>
    <property type="match status" value="1"/>
</dbReference>
<accession>A0A399JHW1</accession>
<sequence length="208" mass="21858">MSVNPASNRTTSRRALLGLAAAGLGTLGLASCSTESTDLGKQAKDGSGKGYIAGDGTVAEYAGDDRSAPVEFSAKTFDGETIDASKLTNKVTVLNFWYAACAPCRTEAPTLKKLSEEFKSQGVEFIGVNIRDEKAAAEAFDTTFGLTYPSIRDLDGGVLLSLTQYVPPQAVPTTLVLDSERRITARVLGVAEEGTLRALIKTALTGTK</sequence>
<evidence type="ECO:0000313" key="8">
    <source>
        <dbReference type="EMBL" id="RII43762.1"/>
    </source>
</evidence>
<evidence type="ECO:0000256" key="3">
    <source>
        <dbReference type="ARBA" id="ARBA00022968"/>
    </source>
</evidence>
<comment type="caution">
    <text evidence="8">The sequence shown here is derived from an EMBL/GenBank/DDBJ whole genome shotgun (WGS) entry which is preliminary data.</text>
</comment>
<keyword evidence="3" id="KW-0812">Transmembrane</keyword>
<dbReference type="RefSeq" id="WP_119423189.1">
    <property type="nucleotide sequence ID" value="NZ_QQXK01000001.1"/>
</dbReference>
<keyword evidence="2" id="KW-0201">Cytochrome c-type biogenesis</keyword>
<dbReference type="PANTHER" id="PTHR42852">
    <property type="entry name" value="THIOL:DISULFIDE INTERCHANGE PROTEIN DSBE"/>
    <property type="match status" value="1"/>
</dbReference>
<dbReference type="AlphaFoldDB" id="A0A399JHW1"/>
<dbReference type="PROSITE" id="PS51352">
    <property type="entry name" value="THIOREDOXIN_2"/>
    <property type="match status" value="1"/>
</dbReference>
<dbReference type="GO" id="GO:0017004">
    <property type="term" value="P:cytochrome complex assembly"/>
    <property type="evidence" value="ECO:0007669"/>
    <property type="project" value="UniProtKB-KW"/>
</dbReference>
<dbReference type="GO" id="GO:0016209">
    <property type="term" value="F:antioxidant activity"/>
    <property type="evidence" value="ECO:0007669"/>
    <property type="project" value="InterPro"/>
</dbReference>
<feature type="chain" id="PRO_5039080953" evidence="6">
    <location>
        <begin position="31"/>
        <end position="208"/>
    </location>
</feature>
<protein>
    <submittedName>
        <fullName evidence="8">TlpA family protein disulfide reductase</fullName>
    </submittedName>
</protein>
<dbReference type="InterPro" id="IPR013766">
    <property type="entry name" value="Thioredoxin_domain"/>
</dbReference>
<gene>
    <name evidence="8" type="ORF">DWB68_00585</name>
</gene>
<evidence type="ECO:0000256" key="1">
    <source>
        <dbReference type="ARBA" id="ARBA00004196"/>
    </source>
</evidence>
<evidence type="ECO:0000256" key="5">
    <source>
        <dbReference type="ARBA" id="ARBA00023284"/>
    </source>
</evidence>
<dbReference type="PROSITE" id="PS51318">
    <property type="entry name" value="TAT"/>
    <property type="match status" value="1"/>
</dbReference>
<dbReference type="GO" id="GO:0016491">
    <property type="term" value="F:oxidoreductase activity"/>
    <property type="evidence" value="ECO:0007669"/>
    <property type="project" value="InterPro"/>
</dbReference>
<dbReference type="InterPro" id="IPR036249">
    <property type="entry name" value="Thioredoxin-like_sf"/>
</dbReference>
<keyword evidence="6" id="KW-0732">Signal</keyword>
<dbReference type="Proteomes" id="UP000265419">
    <property type="component" value="Unassembled WGS sequence"/>
</dbReference>
<dbReference type="GO" id="GO:0030313">
    <property type="term" value="C:cell envelope"/>
    <property type="evidence" value="ECO:0007669"/>
    <property type="project" value="UniProtKB-SubCell"/>
</dbReference>
<feature type="signal peptide" evidence="6">
    <location>
        <begin position="1"/>
        <end position="30"/>
    </location>
</feature>
<evidence type="ECO:0000259" key="7">
    <source>
        <dbReference type="PROSITE" id="PS51352"/>
    </source>
</evidence>
<dbReference type="SUPFAM" id="SSF52833">
    <property type="entry name" value="Thioredoxin-like"/>
    <property type="match status" value="1"/>
</dbReference>
<dbReference type="InterPro" id="IPR050553">
    <property type="entry name" value="Thioredoxin_ResA/DsbE_sf"/>
</dbReference>
<reference evidence="8 9" key="1">
    <citation type="submission" date="2018-07" db="EMBL/GenBank/DDBJ databases">
        <title>Arthrobacter sp. nov., isolated from raw cow's milk with high bacterial count.</title>
        <authorList>
            <person name="Hahne J."/>
            <person name="Isele D."/>
            <person name="Lipski A."/>
        </authorList>
    </citation>
    <scope>NUCLEOTIDE SEQUENCE [LARGE SCALE GENOMIC DNA]</scope>
    <source>
        <strain evidence="8 9">JZ R-35</strain>
    </source>
</reference>
<keyword evidence="4" id="KW-1015">Disulfide bond</keyword>
<evidence type="ECO:0000313" key="9">
    <source>
        <dbReference type="Proteomes" id="UP000265419"/>
    </source>
</evidence>
<evidence type="ECO:0000256" key="4">
    <source>
        <dbReference type="ARBA" id="ARBA00023157"/>
    </source>
</evidence>
<keyword evidence="9" id="KW-1185">Reference proteome</keyword>
<evidence type="ECO:0000256" key="6">
    <source>
        <dbReference type="SAM" id="SignalP"/>
    </source>
</evidence>
<keyword evidence="3" id="KW-0735">Signal-anchor</keyword>
<keyword evidence="5" id="KW-0676">Redox-active center</keyword>
<organism evidence="8 9">
    <name type="scientific">Galactobacter valiniphilus</name>
    <dbReference type="NCBI Taxonomy" id="2676122"/>
    <lineage>
        <taxon>Bacteria</taxon>
        <taxon>Bacillati</taxon>
        <taxon>Actinomycetota</taxon>
        <taxon>Actinomycetes</taxon>
        <taxon>Micrococcales</taxon>
        <taxon>Micrococcaceae</taxon>
        <taxon>Galactobacter</taxon>
    </lineage>
</organism>
<dbReference type="Pfam" id="PF00578">
    <property type="entry name" value="AhpC-TSA"/>
    <property type="match status" value="1"/>
</dbReference>
<dbReference type="EMBL" id="QQXK01000001">
    <property type="protein sequence ID" value="RII43762.1"/>
    <property type="molecule type" value="Genomic_DNA"/>
</dbReference>
<dbReference type="Gene3D" id="3.40.30.10">
    <property type="entry name" value="Glutaredoxin"/>
    <property type="match status" value="1"/>
</dbReference>
<proteinExistence type="predicted"/>